<evidence type="ECO:0000313" key="5">
    <source>
        <dbReference type="Proteomes" id="UP000777438"/>
    </source>
</evidence>
<dbReference type="InterPro" id="IPR007111">
    <property type="entry name" value="NACHT_NTPase"/>
</dbReference>
<keyword evidence="2" id="KW-0040">ANK repeat</keyword>
<dbReference type="InterPro" id="IPR029498">
    <property type="entry name" value="HeLo_dom"/>
</dbReference>
<dbReference type="EMBL" id="JAGPYM010000023">
    <property type="protein sequence ID" value="KAH6883514.1"/>
    <property type="molecule type" value="Genomic_DNA"/>
</dbReference>
<dbReference type="InterPro" id="IPR027417">
    <property type="entry name" value="P-loop_NTPase"/>
</dbReference>
<keyword evidence="1" id="KW-0677">Repeat</keyword>
<dbReference type="Pfam" id="PF14479">
    <property type="entry name" value="HeLo"/>
    <property type="match status" value="1"/>
</dbReference>
<dbReference type="Pfam" id="PF12796">
    <property type="entry name" value="Ank_2"/>
    <property type="match status" value="1"/>
</dbReference>
<dbReference type="Proteomes" id="UP000777438">
    <property type="component" value="Unassembled WGS sequence"/>
</dbReference>
<dbReference type="PANTHER" id="PTHR10039:SF16">
    <property type="entry name" value="GPI INOSITOL-DEACYLASE"/>
    <property type="match status" value="1"/>
</dbReference>
<accession>A0A9P8VWC9</accession>
<dbReference type="Gene3D" id="1.25.40.20">
    <property type="entry name" value="Ankyrin repeat-containing domain"/>
    <property type="match status" value="1"/>
</dbReference>
<feature type="domain" description="NACHT" evidence="3">
    <location>
        <begin position="272"/>
        <end position="380"/>
    </location>
</feature>
<evidence type="ECO:0000259" key="3">
    <source>
        <dbReference type="PROSITE" id="PS50837"/>
    </source>
</evidence>
<feature type="repeat" description="ANK" evidence="2">
    <location>
        <begin position="836"/>
        <end position="861"/>
    </location>
</feature>
<dbReference type="InterPro" id="IPR002110">
    <property type="entry name" value="Ankyrin_rpt"/>
</dbReference>
<evidence type="ECO:0000313" key="4">
    <source>
        <dbReference type="EMBL" id="KAH6883514.1"/>
    </source>
</evidence>
<reference evidence="4 5" key="1">
    <citation type="journal article" date="2021" name="Nat. Commun.">
        <title>Genetic determinants of endophytism in the Arabidopsis root mycobiome.</title>
        <authorList>
            <person name="Mesny F."/>
            <person name="Miyauchi S."/>
            <person name="Thiergart T."/>
            <person name="Pickel B."/>
            <person name="Atanasova L."/>
            <person name="Karlsson M."/>
            <person name="Huettel B."/>
            <person name="Barry K.W."/>
            <person name="Haridas S."/>
            <person name="Chen C."/>
            <person name="Bauer D."/>
            <person name="Andreopoulos W."/>
            <person name="Pangilinan J."/>
            <person name="LaButti K."/>
            <person name="Riley R."/>
            <person name="Lipzen A."/>
            <person name="Clum A."/>
            <person name="Drula E."/>
            <person name="Henrissat B."/>
            <person name="Kohler A."/>
            <person name="Grigoriev I.V."/>
            <person name="Martin F.M."/>
            <person name="Hacquard S."/>
        </authorList>
    </citation>
    <scope>NUCLEOTIDE SEQUENCE [LARGE SCALE GENOMIC DNA]</scope>
    <source>
        <strain evidence="4 5">MPI-CAGE-CH-0241</strain>
    </source>
</reference>
<feature type="repeat" description="ANK" evidence="2">
    <location>
        <begin position="803"/>
        <end position="835"/>
    </location>
</feature>
<dbReference type="Gene3D" id="1.20.120.1020">
    <property type="entry name" value="Prion-inhibition and propagation, HeLo domain"/>
    <property type="match status" value="1"/>
</dbReference>
<sequence>MEAPGLAIGIAGLAGLFSSCLEVIEKVDSYRDFGRDSRSLAAQFHADKLRFENWGRDVGVKRGKLSDNHHHALDDPQTSSMVKELLSIIQETICSGADDAFPQRPLLVDAEFAGDDLFPPSRARPYRGAPSESKRRKIAWTLRGKGRRTAQVEQFGVLVQHLHNLVPPDGAKGARPVQGAFATSNSGPGRLQDDLIDKGAWTAELRQILIALEEEIEAETRRDLHAWLGSHYSNDLYNDSIQKKLDGTCNWILDRPAFLDWLSPDISVGTPKLLWVNGPAGFGKTILCARVVEHLSSMLETPIAHFFLSSNFESRHDPYSAIRSWIAQVISRDRAAFDLVRERWLAQHEQVATRTNVVTLFREIIQAVPRCTFVLDGLDECTWMGESRTGNESVAGFLEATRRAVADTTTRIMIVRRDEPEIRRAVSYARGFSEIRISSQDVRSDVVLYSRNIVDRKLLKKDEVTKSDISLKLADRCNGQFLWVKMQEDSLRSWKNKKQLEDAIDKTPPGLEHLYERNWMRMSRLPDRERTRAYSLLRWAAFSLRPLTVCEITEAVLIDDGCDDLPVEEMPDLVDEDYIDSEILGPCGSLLEVRSTPSEPCAGLETVHLTHFSVKQYFLCHISDQGGLLIANQSLRYSNEALESTTLARLCLRYVNYRRVWEGALQEERGRVEKSFRDYAAGSWYQHATASGADDATLVELMNALFDAHNPNWGSWRKWFDLNDKESQIKESTSEVTAGPLYYASQLGLIGVVRHHIQDRKHSMDEKTHTGRTALGIACAKGNVEVVEMLLEARADITIANSNGWTPLGLASANGHVEVVKLLFDRGADVTVANNDGWTPMHAALLKGHVEVVKLLLDWGA</sequence>
<proteinExistence type="predicted"/>
<protein>
    <recommendedName>
        <fullName evidence="3">NACHT domain-containing protein</fullName>
    </recommendedName>
</protein>
<gene>
    <name evidence="4" type="ORF">B0T10DRAFT_551286</name>
</gene>
<evidence type="ECO:0000256" key="2">
    <source>
        <dbReference type="PROSITE-ProRule" id="PRU00023"/>
    </source>
</evidence>
<dbReference type="Pfam" id="PF24883">
    <property type="entry name" value="NPHP3_N"/>
    <property type="match status" value="1"/>
</dbReference>
<dbReference type="PROSITE" id="PS50297">
    <property type="entry name" value="ANK_REP_REGION"/>
    <property type="match status" value="3"/>
</dbReference>
<feature type="non-terminal residue" evidence="4">
    <location>
        <position position="1"/>
    </location>
</feature>
<dbReference type="SUPFAM" id="SSF48403">
    <property type="entry name" value="Ankyrin repeat"/>
    <property type="match status" value="1"/>
</dbReference>
<dbReference type="InterPro" id="IPR038305">
    <property type="entry name" value="HeLo_sf"/>
</dbReference>
<keyword evidence="5" id="KW-1185">Reference proteome</keyword>
<comment type="caution">
    <text evidence="4">The sequence shown here is derived from an EMBL/GenBank/DDBJ whole genome shotgun (WGS) entry which is preliminary data.</text>
</comment>
<dbReference type="SUPFAM" id="SSF52540">
    <property type="entry name" value="P-loop containing nucleoside triphosphate hydrolases"/>
    <property type="match status" value="1"/>
</dbReference>
<dbReference type="SMART" id="SM00248">
    <property type="entry name" value="ANK"/>
    <property type="match status" value="3"/>
</dbReference>
<organism evidence="4 5">
    <name type="scientific">Thelonectria olida</name>
    <dbReference type="NCBI Taxonomy" id="1576542"/>
    <lineage>
        <taxon>Eukaryota</taxon>
        <taxon>Fungi</taxon>
        <taxon>Dikarya</taxon>
        <taxon>Ascomycota</taxon>
        <taxon>Pezizomycotina</taxon>
        <taxon>Sordariomycetes</taxon>
        <taxon>Hypocreomycetidae</taxon>
        <taxon>Hypocreales</taxon>
        <taxon>Nectriaceae</taxon>
        <taxon>Thelonectria</taxon>
    </lineage>
</organism>
<dbReference type="PANTHER" id="PTHR10039">
    <property type="entry name" value="AMELOGENIN"/>
    <property type="match status" value="1"/>
</dbReference>
<dbReference type="PROSITE" id="PS50088">
    <property type="entry name" value="ANK_REPEAT"/>
    <property type="match status" value="3"/>
</dbReference>
<name>A0A9P8VWC9_9HYPO</name>
<dbReference type="AlphaFoldDB" id="A0A9P8VWC9"/>
<dbReference type="PROSITE" id="PS50837">
    <property type="entry name" value="NACHT"/>
    <property type="match status" value="1"/>
</dbReference>
<dbReference type="InterPro" id="IPR036770">
    <property type="entry name" value="Ankyrin_rpt-contain_sf"/>
</dbReference>
<dbReference type="InterPro" id="IPR056884">
    <property type="entry name" value="NPHP3-like_N"/>
</dbReference>
<feature type="repeat" description="ANK" evidence="2">
    <location>
        <begin position="770"/>
        <end position="802"/>
    </location>
</feature>
<dbReference type="OrthoDB" id="539213at2759"/>
<dbReference type="PRINTS" id="PR01415">
    <property type="entry name" value="ANKYRIN"/>
</dbReference>
<dbReference type="Gene3D" id="3.40.50.300">
    <property type="entry name" value="P-loop containing nucleotide triphosphate hydrolases"/>
    <property type="match status" value="1"/>
</dbReference>
<dbReference type="Pfam" id="PF00023">
    <property type="entry name" value="Ank"/>
    <property type="match status" value="1"/>
</dbReference>
<evidence type="ECO:0000256" key="1">
    <source>
        <dbReference type="ARBA" id="ARBA00022737"/>
    </source>
</evidence>